<evidence type="ECO:0008006" key="4">
    <source>
        <dbReference type="Google" id="ProtNLM"/>
    </source>
</evidence>
<dbReference type="EMBL" id="CM017618">
    <property type="protein sequence ID" value="TYI08718.1"/>
    <property type="molecule type" value="Genomic_DNA"/>
</dbReference>
<gene>
    <name evidence="2" type="ORF">ES332_A09G020300v1</name>
</gene>
<dbReference type="AlphaFoldDB" id="A0A5D2NXC2"/>
<feature type="transmembrane region" description="Helical" evidence="1">
    <location>
        <begin position="62"/>
        <end position="82"/>
    </location>
</feature>
<name>A0A5D2NXC2_GOSTO</name>
<proteinExistence type="predicted"/>
<evidence type="ECO:0000256" key="1">
    <source>
        <dbReference type="SAM" id="Phobius"/>
    </source>
</evidence>
<organism evidence="2 3">
    <name type="scientific">Gossypium tomentosum</name>
    <name type="common">Hawaiian cotton</name>
    <name type="synonym">Gossypium sandvicense</name>
    <dbReference type="NCBI Taxonomy" id="34277"/>
    <lineage>
        <taxon>Eukaryota</taxon>
        <taxon>Viridiplantae</taxon>
        <taxon>Streptophyta</taxon>
        <taxon>Embryophyta</taxon>
        <taxon>Tracheophyta</taxon>
        <taxon>Spermatophyta</taxon>
        <taxon>Magnoliopsida</taxon>
        <taxon>eudicotyledons</taxon>
        <taxon>Gunneridae</taxon>
        <taxon>Pentapetalae</taxon>
        <taxon>rosids</taxon>
        <taxon>malvids</taxon>
        <taxon>Malvales</taxon>
        <taxon>Malvaceae</taxon>
        <taxon>Malvoideae</taxon>
        <taxon>Gossypium</taxon>
    </lineage>
</organism>
<accession>A0A5D2NXC2</accession>
<evidence type="ECO:0000313" key="2">
    <source>
        <dbReference type="EMBL" id="TYI08718.1"/>
    </source>
</evidence>
<protein>
    <recommendedName>
        <fullName evidence="4">Reverse transcriptase zinc-binding domain-containing protein</fullName>
    </recommendedName>
</protein>
<sequence length="109" mass="12574">MGCLAKLKSLKELEDTTYPFCNNMDEILEHPFISCSFSRAMWFGSSFGFMPDHISLINLDRLLRLVIAFFLEILATLWSSWIHRNKTLFSGKTFIPTDIISVAQGFQVY</sequence>
<keyword evidence="3" id="KW-1185">Reference proteome</keyword>
<keyword evidence="1" id="KW-1133">Transmembrane helix</keyword>
<reference evidence="2 3" key="1">
    <citation type="submission" date="2019-07" db="EMBL/GenBank/DDBJ databases">
        <title>WGS assembly of Gossypium tomentosum.</title>
        <authorList>
            <person name="Chen Z.J."/>
            <person name="Sreedasyam A."/>
            <person name="Ando A."/>
            <person name="Song Q."/>
            <person name="De L."/>
            <person name="Hulse-Kemp A."/>
            <person name="Ding M."/>
            <person name="Ye W."/>
            <person name="Kirkbride R."/>
            <person name="Jenkins J."/>
            <person name="Plott C."/>
            <person name="Lovell J."/>
            <person name="Lin Y.-M."/>
            <person name="Vaughn R."/>
            <person name="Liu B."/>
            <person name="Li W."/>
            <person name="Simpson S."/>
            <person name="Scheffler B."/>
            <person name="Saski C."/>
            <person name="Grover C."/>
            <person name="Hu G."/>
            <person name="Conover J."/>
            <person name="Carlson J."/>
            <person name="Shu S."/>
            <person name="Boston L."/>
            <person name="Williams M."/>
            <person name="Peterson D."/>
            <person name="Mcgee K."/>
            <person name="Jones D."/>
            <person name="Wendel J."/>
            <person name="Stelly D."/>
            <person name="Grimwood J."/>
            <person name="Schmutz J."/>
        </authorList>
    </citation>
    <scope>NUCLEOTIDE SEQUENCE [LARGE SCALE GENOMIC DNA]</scope>
    <source>
        <strain evidence="2">7179.01</strain>
    </source>
</reference>
<evidence type="ECO:0000313" key="3">
    <source>
        <dbReference type="Proteomes" id="UP000322667"/>
    </source>
</evidence>
<keyword evidence="1" id="KW-0812">Transmembrane</keyword>
<dbReference type="Proteomes" id="UP000322667">
    <property type="component" value="Chromosome A09"/>
</dbReference>
<keyword evidence="1" id="KW-0472">Membrane</keyword>